<dbReference type="InterPro" id="IPR003421">
    <property type="entry name" value="Opine_DH"/>
</dbReference>
<gene>
    <name evidence="2" type="primary">strdh</name>
</gene>
<accession>B7FBJ2</accession>
<dbReference type="InterPro" id="IPR051729">
    <property type="entry name" value="Opine/Lysopine_DH"/>
</dbReference>
<dbReference type="InterPro" id="IPR036291">
    <property type="entry name" value="NAD(P)-bd_dom_sf"/>
</dbReference>
<evidence type="ECO:0000313" key="2">
    <source>
        <dbReference type="EMBL" id="CAL90921.1"/>
    </source>
</evidence>
<dbReference type="Gene3D" id="3.40.50.720">
    <property type="entry name" value="NAD(P)-binding Rossmann-like Domain"/>
    <property type="match status" value="1"/>
</dbReference>
<dbReference type="PANTHER" id="PTHR38015:SF1">
    <property type="entry name" value="OPINE DEHYDROGENASE DOMAIN-CONTAINING PROTEIN"/>
    <property type="match status" value="1"/>
</dbReference>
<organism evidence="2">
    <name type="scientific">Arenicola marina</name>
    <name type="common">Lugworm</name>
    <name type="synonym">Lumbricus marinus</name>
    <dbReference type="NCBI Taxonomy" id="6344"/>
    <lineage>
        <taxon>Eukaryota</taxon>
        <taxon>Metazoa</taxon>
        <taxon>Spiralia</taxon>
        <taxon>Lophotrochozoa</taxon>
        <taxon>Annelida</taxon>
        <taxon>Polychaeta</taxon>
        <taxon>Sedentaria</taxon>
        <taxon>Scolecida</taxon>
        <taxon>Arenicolidae</taxon>
        <taxon>Arenicola</taxon>
    </lineage>
</organism>
<reference evidence="2" key="1">
    <citation type="submission" date="2006-12" db="EMBL/GenBank/DDBJ databases">
        <title>Comparison of alanopine and strombine dehydrogenases of the lugworm, Arenicola marina.</title>
        <authorList>
            <person name="Schaefer M."/>
            <person name="Hergert U."/>
            <person name="Grieshaber M.K."/>
        </authorList>
    </citation>
    <scope>NUCLEOTIDE SEQUENCE</scope>
    <source>
        <tissue evidence="2">Body wall</tissue>
    </source>
</reference>
<dbReference type="Gene3D" id="1.10.1040.10">
    <property type="entry name" value="N-(1-d-carboxylethyl)-l-norvaline Dehydrogenase, domain 2"/>
    <property type="match status" value="1"/>
</dbReference>
<dbReference type="InterPro" id="IPR013328">
    <property type="entry name" value="6PGD_dom2"/>
</dbReference>
<name>B7FBJ2_AREMA</name>
<dbReference type="EC" id="1.5.1.22" evidence="2"/>
<dbReference type="InterPro" id="IPR008927">
    <property type="entry name" value="6-PGluconate_DH-like_C_sf"/>
</dbReference>
<sequence length="400" mass="43023">MVVALICGGGNGAHVCAGIAASQPGVEARVLTLFADEAERWTKAMACNDFVVTVNSKGKAPTELKAKPTVVSKKAADVMSGVDIIVLMVPAFAHTGYLEELKPLMKPGMVLVGCPGQAGFEFAVRGILGDLARHVSLLSFESLPWACRMLEFGKKSEVLATKGSLTGALQLGDPAPAVDPTAMLQQVLGEAPKLITKGHLLGITLMGTNGYLHPSIMFGFWSHWDGKPLEQSPLFYNGVDRFSAGVLSSVSDEVVAIAKAVMQQRPQVDLNNVTHIVDWYRRCYANDITDPTDLYSCIQTNNAYNGLTHPCEQTSNGRFVPNYRYRYLTEDIPFGLVVMRGIATLAGVATPSMDKVITWAQGCLGKEYLVGDQLTGKDIPATRCPQAYNLPCLDTILGLA</sequence>
<dbReference type="SUPFAM" id="SSF48179">
    <property type="entry name" value="6-phosphogluconate dehydrogenase C-terminal domain-like"/>
    <property type="match status" value="1"/>
</dbReference>
<evidence type="ECO:0000259" key="1">
    <source>
        <dbReference type="Pfam" id="PF02317"/>
    </source>
</evidence>
<dbReference type="EMBL" id="AM418448">
    <property type="protein sequence ID" value="CAL90921.1"/>
    <property type="molecule type" value="mRNA"/>
</dbReference>
<dbReference type="PANTHER" id="PTHR38015">
    <property type="entry name" value="BLR6086 PROTEIN"/>
    <property type="match status" value="1"/>
</dbReference>
<feature type="domain" description="Opine dehydrogenase" evidence="1">
    <location>
        <begin position="198"/>
        <end position="362"/>
    </location>
</feature>
<dbReference type="SUPFAM" id="SSF51735">
    <property type="entry name" value="NAD(P)-binding Rossmann-fold domains"/>
    <property type="match status" value="1"/>
</dbReference>
<dbReference type="Pfam" id="PF02317">
    <property type="entry name" value="Octopine_DH"/>
    <property type="match status" value="1"/>
</dbReference>
<dbReference type="GO" id="GO:0050305">
    <property type="term" value="F:strombine dehydrogenase activity"/>
    <property type="evidence" value="ECO:0007669"/>
    <property type="project" value="UniProtKB-EC"/>
</dbReference>
<proteinExistence type="evidence at transcript level"/>
<protein>
    <submittedName>
        <fullName evidence="2">Strombine dehydrogenase</fullName>
        <ecNumber evidence="2">1.5.1.22</ecNumber>
    </submittedName>
</protein>
<dbReference type="AlphaFoldDB" id="B7FBJ2"/>
<keyword evidence="2" id="KW-0560">Oxidoreductase</keyword>